<dbReference type="EMBL" id="LNFP01000035">
    <property type="protein sequence ID" value="KUF99237.1"/>
    <property type="molecule type" value="Genomic_DNA"/>
</dbReference>
<name>A0A0W8DSX6_PHYNI</name>
<dbReference type="AlphaFoldDB" id="A0A0W8DSX6"/>
<protein>
    <submittedName>
        <fullName evidence="2">Uncharacterized protein</fullName>
    </submittedName>
</protein>
<comment type="caution">
    <text evidence="2">The sequence shown here is derived from an EMBL/GenBank/DDBJ whole genome shotgun (WGS) entry which is preliminary data.</text>
</comment>
<gene>
    <name evidence="2" type="ORF">AM588_10011297</name>
</gene>
<evidence type="ECO:0000313" key="3">
    <source>
        <dbReference type="Proteomes" id="UP000054636"/>
    </source>
</evidence>
<feature type="region of interest" description="Disordered" evidence="1">
    <location>
        <begin position="266"/>
        <end position="301"/>
    </location>
</feature>
<feature type="compositionally biased region" description="Low complexity" evidence="1">
    <location>
        <begin position="136"/>
        <end position="150"/>
    </location>
</feature>
<feature type="region of interest" description="Disordered" evidence="1">
    <location>
        <begin position="71"/>
        <end position="225"/>
    </location>
</feature>
<evidence type="ECO:0000313" key="2">
    <source>
        <dbReference type="EMBL" id="KUF99237.1"/>
    </source>
</evidence>
<feature type="compositionally biased region" description="Basic and acidic residues" evidence="1">
    <location>
        <begin position="87"/>
        <end position="96"/>
    </location>
</feature>
<feature type="compositionally biased region" description="Basic residues" evidence="1">
    <location>
        <begin position="272"/>
        <end position="283"/>
    </location>
</feature>
<organism evidence="2 3">
    <name type="scientific">Phytophthora nicotianae</name>
    <name type="common">Potato buckeye rot agent</name>
    <name type="synonym">Phytophthora parasitica</name>
    <dbReference type="NCBI Taxonomy" id="4792"/>
    <lineage>
        <taxon>Eukaryota</taxon>
        <taxon>Sar</taxon>
        <taxon>Stramenopiles</taxon>
        <taxon>Oomycota</taxon>
        <taxon>Peronosporomycetes</taxon>
        <taxon>Peronosporales</taxon>
        <taxon>Peronosporaceae</taxon>
        <taxon>Phytophthora</taxon>
    </lineage>
</organism>
<feature type="compositionally biased region" description="Polar residues" evidence="1">
    <location>
        <begin position="187"/>
        <end position="213"/>
    </location>
</feature>
<dbReference type="Proteomes" id="UP000054636">
    <property type="component" value="Unassembled WGS sequence"/>
</dbReference>
<reference evidence="2 3" key="1">
    <citation type="submission" date="2015-11" db="EMBL/GenBank/DDBJ databases">
        <title>Genomes and virulence difference between two physiological races of Phytophthora nicotianae.</title>
        <authorList>
            <person name="Liu H."/>
            <person name="Ma X."/>
            <person name="Yu H."/>
            <person name="Fang D."/>
            <person name="Li Y."/>
            <person name="Wang X."/>
            <person name="Wang W."/>
            <person name="Dong Y."/>
            <person name="Xiao B."/>
        </authorList>
    </citation>
    <scope>NUCLEOTIDE SEQUENCE [LARGE SCALE GENOMIC DNA]</scope>
    <source>
        <strain evidence="3">race 1</strain>
    </source>
</reference>
<evidence type="ECO:0000256" key="1">
    <source>
        <dbReference type="SAM" id="MobiDB-lite"/>
    </source>
</evidence>
<accession>A0A0W8DSX6</accession>
<proteinExistence type="predicted"/>
<sequence>MATSTAPIAIPSDIHPFASNVSPRGVDLEGRLDLSLGACSAASVERYFRLHLLTELLSAYRCADQGAQEGTQAAKEGGGQETQAEVATRRQEEDTQTKVAATEGSDCEERPKAQRKALVNKNRGLPTLPPTKKSNTAQTKTKTSIAATTAKLRRQMRMETAKNRPVGAAKGTKQSNTAQQSKKKKNAPQQTRKVSSPTRVVQSKNSKKLQTSKAPMKTPVRQVTRTTYNKTKLSITITGQKNSQKKQKAATKVLLPGKLSQALTKETSATKKLVKRVKNRKATTAKTTQIVRKAPAKGKKH</sequence>